<dbReference type="GO" id="GO:0006313">
    <property type="term" value="P:DNA transposition"/>
    <property type="evidence" value="ECO:0007669"/>
    <property type="project" value="InterPro"/>
</dbReference>
<dbReference type="OrthoDB" id="4337860at2"/>
<name>A0A4Y6V7T1_9PROT</name>
<dbReference type="Proteomes" id="UP000317214">
    <property type="component" value="Plasmid unnamed1"/>
</dbReference>
<dbReference type="InterPro" id="IPR047650">
    <property type="entry name" value="Transpos_IS110"/>
</dbReference>
<feature type="region of interest" description="Disordered" evidence="1">
    <location>
        <begin position="148"/>
        <end position="167"/>
    </location>
</feature>
<reference evidence="3 4" key="1">
    <citation type="submission" date="2018-09" db="EMBL/GenBank/DDBJ databases">
        <title>The complete genome sequence of Neokomagataea tanensis NBRC 106556(T).</title>
        <authorList>
            <person name="Chua K.-O."/>
            <person name="See-Too W.-S."/>
            <person name="Hong K.-W."/>
            <person name="Yin W.-F."/>
            <person name="Chan K.-G."/>
        </authorList>
    </citation>
    <scope>NUCLEOTIDE SEQUENCE [LARGE SCALE GENOMIC DNA]</scope>
    <source>
        <strain evidence="4">AH13 \ NBRC 106556</strain>
        <plasmid evidence="3 4">unnamed1</plasmid>
    </source>
</reference>
<geneLocation type="plasmid" evidence="3">
    <name>unnamed1</name>
</geneLocation>
<dbReference type="InterPro" id="IPR003346">
    <property type="entry name" value="Transposase_20"/>
</dbReference>
<dbReference type="PANTHER" id="PTHR33055:SF16">
    <property type="entry name" value="TRANSPOSASE FOR INSERTION SEQUENCE ELEMENT IS1547"/>
    <property type="match status" value="1"/>
</dbReference>
<gene>
    <name evidence="3" type="ORF">D5366_11825</name>
</gene>
<evidence type="ECO:0000313" key="3">
    <source>
        <dbReference type="EMBL" id="QDH26092.1"/>
    </source>
</evidence>
<dbReference type="Pfam" id="PF02371">
    <property type="entry name" value="Transposase_20"/>
    <property type="match status" value="1"/>
</dbReference>
<dbReference type="GO" id="GO:0004803">
    <property type="term" value="F:transposase activity"/>
    <property type="evidence" value="ECO:0007669"/>
    <property type="project" value="InterPro"/>
</dbReference>
<sequence length="298" mass="33369">MALICTIAAFRISQERTLLSSTKTAMRSLARRWLALHDEIAALDRDLDPLVESKAAGLHAAHGIATLTIADMSILIGDDPARIRSEAALARLCGVCPIPASSGRTNRFRLNRGGNRQANAALYCVAIVRMRTHPPTLAYVEKKPQTERPAVKLSDASNDTSCVKSSPPCAGPRNLNYPLDDYRSFITTLTHDRLHRRQRWRHRRGKRGLVIIRVLRIIDVPSRKCPLTKICVAKDTLRFPPNLTLQQDPTHTYPTKRRTFSRTDSSSSSVTLPFIFARRARQSRLLTWSDSTTLAGWP</sequence>
<feature type="domain" description="Transposase IS116/IS110/IS902 C-terminal" evidence="2">
    <location>
        <begin position="58"/>
        <end position="140"/>
    </location>
</feature>
<organism evidence="3 4">
    <name type="scientific">Neokomagataea tanensis</name>
    <dbReference type="NCBI Taxonomy" id="661191"/>
    <lineage>
        <taxon>Bacteria</taxon>
        <taxon>Pseudomonadati</taxon>
        <taxon>Pseudomonadota</taxon>
        <taxon>Alphaproteobacteria</taxon>
        <taxon>Acetobacterales</taxon>
        <taxon>Acetobacteraceae</taxon>
        <taxon>Neokomagataea</taxon>
    </lineage>
</organism>
<keyword evidence="3" id="KW-0614">Plasmid</keyword>
<dbReference type="KEGG" id="ntn:D5366_11825"/>
<feature type="region of interest" description="Disordered" evidence="1">
    <location>
        <begin position="246"/>
        <end position="266"/>
    </location>
</feature>
<feature type="compositionally biased region" description="Polar residues" evidence="1">
    <location>
        <begin position="155"/>
        <end position="164"/>
    </location>
</feature>
<evidence type="ECO:0000256" key="1">
    <source>
        <dbReference type="SAM" id="MobiDB-lite"/>
    </source>
</evidence>
<evidence type="ECO:0000313" key="4">
    <source>
        <dbReference type="Proteomes" id="UP000317214"/>
    </source>
</evidence>
<dbReference type="PANTHER" id="PTHR33055">
    <property type="entry name" value="TRANSPOSASE FOR INSERTION SEQUENCE ELEMENT IS1111A"/>
    <property type="match status" value="1"/>
</dbReference>
<protein>
    <submittedName>
        <fullName evidence="3">IS110 family transposase</fullName>
    </submittedName>
</protein>
<proteinExistence type="predicted"/>
<dbReference type="GO" id="GO:0003677">
    <property type="term" value="F:DNA binding"/>
    <property type="evidence" value="ECO:0007669"/>
    <property type="project" value="InterPro"/>
</dbReference>
<dbReference type="AlphaFoldDB" id="A0A4Y6V7T1"/>
<dbReference type="EMBL" id="CP032486">
    <property type="protein sequence ID" value="QDH26092.1"/>
    <property type="molecule type" value="Genomic_DNA"/>
</dbReference>
<keyword evidence="4" id="KW-1185">Reference proteome</keyword>
<evidence type="ECO:0000259" key="2">
    <source>
        <dbReference type="Pfam" id="PF02371"/>
    </source>
</evidence>
<accession>A0A4Y6V7T1</accession>